<accession>A0A923TAC8</accession>
<organism evidence="1 2">
    <name type="scientific">Neolewinella lacunae</name>
    <dbReference type="NCBI Taxonomy" id="1517758"/>
    <lineage>
        <taxon>Bacteria</taxon>
        <taxon>Pseudomonadati</taxon>
        <taxon>Bacteroidota</taxon>
        <taxon>Saprospiria</taxon>
        <taxon>Saprospirales</taxon>
        <taxon>Lewinellaceae</taxon>
        <taxon>Neolewinella</taxon>
    </lineage>
</organism>
<name>A0A923TAC8_9BACT</name>
<dbReference type="RefSeq" id="WP_187468052.1">
    <property type="nucleotide sequence ID" value="NZ_JACSIT010000147.1"/>
</dbReference>
<comment type="caution">
    <text evidence="1">The sequence shown here is derived from an EMBL/GenBank/DDBJ whole genome shotgun (WGS) entry which is preliminary data.</text>
</comment>
<gene>
    <name evidence="1" type="ORF">H9S92_17800</name>
</gene>
<reference evidence="1" key="1">
    <citation type="submission" date="2020-08" db="EMBL/GenBank/DDBJ databases">
        <title>Lewinella bacteria from marine environments.</title>
        <authorList>
            <person name="Zhong Y."/>
        </authorList>
    </citation>
    <scope>NUCLEOTIDE SEQUENCE</scope>
    <source>
        <strain evidence="1">KCTC 42187</strain>
    </source>
</reference>
<dbReference type="Proteomes" id="UP000650081">
    <property type="component" value="Unassembled WGS sequence"/>
</dbReference>
<keyword evidence="2" id="KW-1185">Reference proteome</keyword>
<dbReference type="EMBL" id="JACSIT010000147">
    <property type="protein sequence ID" value="MBC6996028.1"/>
    <property type="molecule type" value="Genomic_DNA"/>
</dbReference>
<proteinExistence type="predicted"/>
<evidence type="ECO:0000313" key="2">
    <source>
        <dbReference type="Proteomes" id="UP000650081"/>
    </source>
</evidence>
<sequence length="69" mass="7964">MKKFTIEIASIPDMDNLVAEVWYDDQMVFEINQENGIQIQFFKPFLEASYGFDDLLSTLNEAKAKLLGE</sequence>
<evidence type="ECO:0000313" key="1">
    <source>
        <dbReference type="EMBL" id="MBC6996028.1"/>
    </source>
</evidence>
<protein>
    <submittedName>
        <fullName evidence="1">Uncharacterized protein</fullName>
    </submittedName>
</protein>
<dbReference type="AlphaFoldDB" id="A0A923TAC8"/>